<dbReference type="Proteomes" id="UP000492821">
    <property type="component" value="Unassembled WGS sequence"/>
</dbReference>
<reference evidence="1" key="1">
    <citation type="journal article" date="2013" name="Genetics">
        <title>The draft genome and transcriptome of Panagrellus redivivus are shaped by the harsh demands of a free-living lifestyle.</title>
        <authorList>
            <person name="Srinivasan J."/>
            <person name="Dillman A.R."/>
            <person name="Macchietto M.G."/>
            <person name="Heikkinen L."/>
            <person name="Lakso M."/>
            <person name="Fracchia K.M."/>
            <person name="Antoshechkin I."/>
            <person name="Mortazavi A."/>
            <person name="Wong G."/>
            <person name="Sternberg P.W."/>
        </authorList>
    </citation>
    <scope>NUCLEOTIDE SEQUENCE [LARGE SCALE GENOMIC DNA]</scope>
    <source>
        <strain evidence="1">MT8872</strain>
    </source>
</reference>
<name>A0A7E4VLN7_PANRE</name>
<keyword evidence="1" id="KW-1185">Reference proteome</keyword>
<protein>
    <submittedName>
        <fullName evidence="2">STAS domain-containing protein</fullName>
    </submittedName>
</protein>
<evidence type="ECO:0000313" key="2">
    <source>
        <dbReference type="WBParaSite" id="Pan_g22466.t1"/>
    </source>
</evidence>
<reference evidence="2" key="2">
    <citation type="submission" date="2020-10" db="UniProtKB">
        <authorList>
            <consortium name="WormBaseParasite"/>
        </authorList>
    </citation>
    <scope>IDENTIFICATION</scope>
</reference>
<dbReference type="WBParaSite" id="Pan_g22466.t1">
    <property type="protein sequence ID" value="Pan_g22466.t1"/>
    <property type="gene ID" value="Pan_g22466"/>
</dbReference>
<proteinExistence type="predicted"/>
<sequence>MTNITIFNASSEVLQVNETQLIRFFKAQNSTFELNVSLTKIDSSEVKRMLDRLFSKRYWYLEVETECIKKTIIKWISTTLH</sequence>
<evidence type="ECO:0000313" key="1">
    <source>
        <dbReference type="Proteomes" id="UP000492821"/>
    </source>
</evidence>
<accession>A0A7E4VLN7</accession>
<organism evidence="1 2">
    <name type="scientific">Panagrellus redivivus</name>
    <name type="common">Microworm</name>
    <dbReference type="NCBI Taxonomy" id="6233"/>
    <lineage>
        <taxon>Eukaryota</taxon>
        <taxon>Metazoa</taxon>
        <taxon>Ecdysozoa</taxon>
        <taxon>Nematoda</taxon>
        <taxon>Chromadorea</taxon>
        <taxon>Rhabditida</taxon>
        <taxon>Tylenchina</taxon>
        <taxon>Panagrolaimomorpha</taxon>
        <taxon>Panagrolaimoidea</taxon>
        <taxon>Panagrolaimidae</taxon>
        <taxon>Panagrellus</taxon>
    </lineage>
</organism>
<dbReference type="AlphaFoldDB" id="A0A7E4VLN7"/>